<name>A0A9P4S1K1_9PEZI</name>
<dbReference type="AlphaFoldDB" id="A0A9P4S1K1"/>
<protein>
    <submittedName>
        <fullName evidence="1">Uncharacterized protein</fullName>
    </submittedName>
</protein>
<dbReference type="EMBL" id="MU006118">
    <property type="protein sequence ID" value="KAF2834454.1"/>
    <property type="molecule type" value="Genomic_DNA"/>
</dbReference>
<evidence type="ECO:0000313" key="1">
    <source>
        <dbReference type="EMBL" id="KAF2834454.1"/>
    </source>
</evidence>
<organism evidence="1 2">
    <name type="scientific">Patellaria atrata CBS 101060</name>
    <dbReference type="NCBI Taxonomy" id="1346257"/>
    <lineage>
        <taxon>Eukaryota</taxon>
        <taxon>Fungi</taxon>
        <taxon>Dikarya</taxon>
        <taxon>Ascomycota</taxon>
        <taxon>Pezizomycotina</taxon>
        <taxon>Dothideomycetes</taxon>
        <taxon>Dothideomycetes incertae sedis</taxon>
        <taxon>Patellariales</taxon>
        <taxon>Patellariaceae</taxon>
        <taxon>Patellaria</taxon>
    </lineage>
</organism>
<dbReference type="OrthoDB" id="3691787at2759"/>
<accession>A0A9P4S1K1</accession>
<sequence length="53" mass="5487">MGVSATSKVVTSSDTIGRAILIQPGNREWSTVIECVNATGKAPLVKLVSGSTR</sequence>
<proteinExistence type="predicted"/>
<comment type="caution">
    <text evidence="1">The sequence shown here is derived from an EMBL/GenBank/DDBJ whole genome shotgun (WGS) entry which is preliminary data.</text>
</comment>
<evidence type="ECO:0000313" key="2">
    <source>
        <dbReference type="Proteomes" id="UP000799429"/>
    </source>
</evidence>
<reference evidence="1" key="1">
    <citation type="journal article" date="2020" name="Stud. Mycol.">
        <title>101 Dothideomycetes genomes: a test case for predicting lifestyles and emergence of pathogens.</title>
        <authorList>
            <person name="Haridas S."/>
            <person name="Albert R."/>
            <person name="Binder M."/>
            <person name="Bloem J."/>
            <person name="Labutti K."/>
            <person name="Salamov A."/>
            <person name="Andreopoulos B."/>
            <person name="Baker S."/>
            <person name="Barry K."/>
            <person name="Bills G."/>
            <person name="Bluhm B."/>
            <person name="Cannon C."/>
            <person name="Castanera R."/>
            <person name="Culley D."/>
            <person name="Daum C."/>
            <person name="Ezra D."/>
            <person name="Gonzalez J."/>
            <person name="Henrissat B."/>
            <person name="Kuo A."/>
            <person name="Liang C."/>
            <person name="Lipzen A."/>
            <person name="Lutzoni F."/>
            <person name="Magnuson J."/>
            <person name="Mondo S."/>
            <person name="Nolan M."/>
            <person name="Ohm R."/>
            <person name="Pangilinan J."/>
            <person name="Park H.-J."/>
            <person name="Ramirez L."/>
            <person name="Alfaro M."/>
            <person name="Sun H."/>
            <person name="Tritt A."/>
            <person name="Yoshinaga Y."/>
            <person name="Zwiers L.-H."/>
            <person name="Turgeon B."/>
            <person name="Goodwin S."/>
            <person name="Spatafora J."/>
            <person name="Crous P."/>
            <person name="Grigoriev I."/>
        </authorList>
    </citation>
    <scope>NUCLEOTIDE SEQUENCE</scope>
    <source>
        <strain evidence="1">CBS 101060</strain>
    </source>
</reference>
<gene>
    <name evidence="1" type="ORF">M501DRAFT_1001068</name>
</gene>
<dbReference type="Proteomes" id="UP000799429">
    <property type="component" value="Unassembled WGS sequence"/>
</dbReference>
<keyword evidence="2" id="KW-1185">Reference proteome</keyword>